<evidence type="ECO:0000313" key="1">
    <source>
        <dbReference type="EMBL" id="MBX68140.1"/>
    </source>
</evidence>
<dbReference type="EMBL" id="GGEC01087656">
    <property type="protein sequence ID" value="MBX68140.1"/>
    <property type="molecule type" value="Transcribed_RNA"/>
</dbReference>
<dbReference type="AlphaFoldDB" id="A0A2P2QMA6"/>
<proteinExistence type="predicted"/>
<organism evidence="1">
    <name type="scientific">Rhizophora mucronata</name>
    <name type="common">Asiatic mangrove</name>
    <dbReference type="NCBI Taxonomy" id="61149"/>
    <lineage>
        <taxon>Eukaryota</taxon>
        <taxon>Viridiplantae</taxon>
        <taxon>Streptophyta</taxon>
        <taxon>Embryophyta</taxon>
        <taxon>Tracheophyta</taxon>
        <taxon>Spermatophyta</taxon>
        <taxon>Magnoliopsida</taxon>
        <taxon>eudicotyledons</taxon>
        <taxon>Gunneridae</taxon>
        <taxon>Pentapetalae</taxon>
        <taxon>rosids</taxon>
        <taxon>fabids</taxon>
        <taxon>Malpighiales</taxon>
        <taxon>Rhizophoraceae</taxon>
        <taxon>Rhizophora</taxon>
    </lineage>
</organism>
<reference evidence="1" key="1">
    <citation type="submission" date="2018-02" db="EMBL/GenBank/DDBJ databases">
        <title>Rhizophora mucronata_Transcriptome.</title>
        <authorList>
            <person name="Meera S.P."/>
            <person name="Sreeshan A."/>
            <person name="Augustine A."/>
        </authorList>
    </citation>
    <scope>NUCLEOTIDE SEQUENCE</scope>
    <source>
        <tissue evidence="1">Leaf</tissue>
    </source>
</reference>
<sequence>MIILLFVESRYIFRTYRFNILFSGF</sequence>
<protein>
    <submittedName>
        <fullName evidence="1">Uncharacterized protein</fullName>
    </submittedName>
</protein>
<name>A0A2P2QMA6_RHIMU</name>
<accession>A0A2P2QMA6</accession>